<reference evidence="4 5" key="1">
    <citation type="submission" date="2019-12" db="EMBL/GenBank/DDBJ databases">
        <title>Shinella kummerowiae sp. nov., a symbiotic bacterium isolated from root nodules of the herbal legume Kummerowia stipulacea.</title>
        <authorList>
            <person name="Gao J."/>
        </authorList>
    </citation>
    <scope>NUCLEOTIDE SEQUENCE [LARGE SCALE GENOMIC DNA]</scope>
    <source>
        <strain evidence="4 5">CCBAU 25048</strain>
    </source>
</reference>
<dbReference type="CDD" id="cd03048">
    <property type="entry name" value="GST_N_Ure2p_like"/>
    <property type="match status" value="1"/>
</dbReference>
<organism evidence="4 5">
    <name type="scientific">Shinella kummerowiae</name>
    <dbReference type="NCBI Taxonomy" id="417745"/>
    <lineage>
        <taxon>Bacteria</taxon>
        <taxon>Pseudomonadati</taxon>
        <taxon>Pseudomonadota</taxon>
        <taxon>Alphaproteobacteria</taxon>
        <taxon>Hyphomicrobiales</taxon>
        <taxon>Rhizobiaceae</taxon>
        <taxon>Shinella</taxon>
    </lineage>
</organism>
<dbReference type="PANTHER" id="PTHR44051">
    <property type="entry name" value="GLUTATHIONE S-TRANSFERASE-RELATED"/>
    <property type="match status" value="1"/>
</dbReference>
<comment type="similarity">
    <text evidence="1">Belongs to the GST superfamily.</text>
</comment>
<dbReference type="EMBL" id="WUMK01000009">
    <property type="protein sequence ID" value="MXN48200.1"/>
    <property type="molecule type" value="Genomic_DNA"/>
</dbReference>
<dbReference type="InterPro" id="IPR010987">
    <property type="entry name" value="Glutathione-S-Trfase_C-like"/>
</dbReference>
<dbReference type="Gene3D" id="3.40.30.10">
    <property type="entry name" value="Glutaredoxin"/>
    <property type="match status" value="1"/>
</dbReference>
<dbReference type="OrthoDB" id="9803562at2"/>
<name>A0A6N8SMW3_9HYPH</name>
<sequence>MADLSSFPITQKWPAKNPDIIQLYSLPTPNGVKVSIALEELGLAYEAHRIEFGPEGVKSPEFVSLNPNGRIPAIIDPNGPDGKPIGLFESGAILVYLAEKTGKLIPADPAARYETLCWVMFQMSGVGPMFGQFGHFHKFAADKVANNPYPAERYRDESKRLLSILDARLKDRQFIMGDDYTIADITTFPWIRGADVFYGGREALDYAGFPAVMAWLERCLARPAVQKGLEIPAKA</sequence>
<evidence type="ECO:0000259" key="3">
    <source>
        <dbReference type="PROSITE" id="PS50405"/>
    </source>
</evidence>
<dbReference type="InterPro" id="IPR004046">
    <property type="entry name" value="GST_C"/>
</dbReference>
<dbReference type="InterPro" id="IPR004045">
    <property type="entry name" value="Glutathione_S-Trfase_N"/>
</dbReference>
<accession>A0A6N8SMW3</accession>
<gene>
    <name evidence="4" type="ORF">GR138_23600</name>
</gene>
<evidence type="ECO:0000313" key="4">
    <source>
        <dbReference type="EMBL" id="MXN48200.1"/>
    </source>
</evidence>
<dbReference type="SUPFAM" id="SSF47616">
    <property type="entry name" value="GST C-terminal domain-like"/>
    <property type="match status" value="1"/>
</dbReference>
<dbReference type="PROSITE" id="PS50405">
    <property type="entry name" value="GST_CTER"/>
    <property type="match status" value="1"/>
</dbReference>
<dbReference type="SFLD" id="SFLDS00019">
    <property type="entry name" value="Glutathione_Transferase_(cytos"/>
    <property type="match status" value="1"/>
</dbReference>
<dbReference type="InterPro" id="IPR036249">
    <property type="entry name" value="Thioredoxin-like_sf"/>
</dbReference>
<protein>
    <submittedName>
        <fullName evidence="4">Glutathione S-transferase</fullName>
    </submittedName>
</protein>
<dbReference type="GO" id="GO:0016740">
    <property type="term" value="F:transferase activity"/>
    <property type="evidence" value="ECO:0007669"/>
    <property type="project" value="UniProtKB-KW"/>
</dbReference>
<dbReference type="InterPro" id="IPR040079">
    <property type="entry name" value="Glutathione_S-Trfase"/>
</dbReference>
<feature type="domain" description="GST C-terminal" evidence="3">
    <location>
        <begin position="108"/>
        <end position="235"/>
    </location>
</feature>
<proteinExistence type="inferred from homology"/>
<dbReference type="PANTHER" id="PTHR44051:SF19">
    <property type="entry name" value="DISULFIDE-BOND OXIDOREDUCTASE YFCG"/>
    <property type="match status" value="1"/>
</dbReference>
<dbReference type="Proteomes" id="UP000435802">
    <property type="component" value="Unassembled WGS sequence"/>
</dbReference>
<dbReference type="RefSeq" id="WP_160861686.1">
    <property type="nucleotide sequence ID" value="NZ_WUMK01000009.1"/>
</dbReference>
<dbReference type="AlphaFoldDB" id="A0A6N8SMW3"/>
<comment type="caution">
    <text evidence="4">The sequence shown here is derived from an EMBL/GenBank/DDBJ whole genome shotgun (WGS) entry which is preliminary data.</text>
</comment>
<evidence type="ECO:0000313" key="5">
    <source>
        <dbReference type="Proteomes" id="UP000435802"/>
    </source>
</evidence>
<dbReference type="SFLD" id="SFLDG00358">
    <property type="entry name" value="Main_(cytGST)"/>
    <property type="match status" value="1"/>
</dbReference>
<dbReference type="InterPro" id="IPR036282">
    <property type="entry name" value="Glutathione-S-Trfase_C_sf"/>
</dbReference>
<evidence type="ECO:0000256" key="1">
    <source>
        <dbReference type="RuleBase" id="RU003494"/>
    </source>
</evidence>
<evidence type="ECO:0000259" key="2">
    <source>
        <dbReference type="PROSITE" id="PS50404"/>
    </source>
</evidence>
<dbReference type="Gene3D" id="1.20.1050.10">
    <property type="match status" value="1"/>
</dbReference>
<dbReference type="Pfam" id="PF00043">
    <property type="entry name" value="GST_C"/>
    <property type="match status" value="1"/>
</dbReference>
<feature type="domain" description="GST N-terminal" evidence="2">
    <location>
        <begin position="18"/>
        <end position="105"/>
    </location>
</feature>
<dbReference type="SUPFAM" id="SSF52833">
    <property type="entry name" value="Thioredoxin-like"/>
    <property type="match status" value="1"/>
</dbReference>
<dbReference type="Pfam" id="PF02798">
    <property type="entry name" value="GST_N"/>
    <property type="match status" value="1"/>
</dbReference>
<keyword evidence="5" id="KW-1185">Reference proteome</keyword>
<keyword evidence="4" id="KW-0808">Transferase</keyword>
<dbReference type="PROSITE" id="PS50404">
    <property type="entry name" value="GST_NTER"/>
    <property type="match status" value="1"/>
</dbReference>
<dbReference type="SFLD" id="SFLDG01151">
    <property type="entry name" value="Main.2:_Nu-like"/>
    <property type="match status" value="1"/>
</dbReference>